<keyword evidence="5" id="KW-0680">Restriction system</keyword>
<keyword evidence="2 6" id="KW-0489">Methyltransferase</keyword>
<keyword evidence="3 6" id="KW-0808">Transferase</keyword>
<dbReference type="GO" id="GO:0032259">
    <property type="term" value="P:methylation"/>
    <property type="evidence" value="ECO:0007669"/>
    <property type="project" value="UniProtKB-KW"/>
</dbReference>
<dbReference type="GO" id="GO:0044027">
    <property type="term" value="P:negative regulation of gene expression via chromosomal CpG island methylation"/>
    <property type="evidence" value="ECO:0007669"/>
    <property type="project" value="TreeGrafter"/>
</dbReference>
<dbReference type="InterPro" id="IPR050390">
    <property type="entry name" value="C5-Methyltransferase"/>
</dbReference>
<dbReference type="InterPro" id="IPR029063">
    <property type="entry name" value="SAM-dependent_MTases_sf"/>
</dbReference>
<dbReference type="OrthoDB" id="9813719at2"/>
<keyword evidence="8" id="KW-1185">Reference proteome</keyword>
<sequence>MLHTGELIVDHFAGGGGVATGVQMATGRPVDIAVNHDEDALVLHIENYPDTKHYCESVWEVDPYEATAGRKIALCWFSPDCKHFSKAKGDKPREKHIRGLAWVAVRWAATVRPRVIMLENVEEFKEWGPLLANGKPDPKQKGRTFRSFVNALKLHGYEVEWRELKACDYGAPTTRKRFFLIARSDGKAIAWPKATHGKKDSLAVQSGKLQPYRTAAEILDFTRPCQSIFKRKKPLSQNTMRRIAYGIERFVLKNDKPFIIKVNHGGKQFRGQPIDQPIQTITTKNGWGLVQPYLSQVSQTLAAPTLIQMGYGEANGQKPRVLDIHQPIGTITAGGNKFAVAEARLAPAEDDILAASHIIKMRGTNLGHAVTEPLHTITAGGNHFGEVRTFLKAYGSESQPDETLGLITIDGVLYQIVDIGMRMLEPYELFAAQGFPKGYIIDRVNNGKKAYSKASQVARCGNSVSPVIPYHLVKSNLPELCAQSRTDSITACWKVNGQYELALSSG</sequence>
<evidence type="ECO:0000256" key="1">
    <source>
        <dbReference type="ARBA" id="ARBA00011975"/>
    </source>
</evidence>
<evidence type="ECO:0000256" key="5">
    <source>
        <dbReference type="ARBA" id="ARBA00022747"/>
    </source>
</evidence>
<dbReference type="PRINTS" id="PR00105">
    <property type="entry name" value="C5METTRFRASE"/>
</dbReference>
<feature type="active site" evidence="6">
    <location>
        <position position="81"/>
    </location>
</feature>
<evidence type="ECO:0000256" key="6">
    <source>
        <dbReference type="PROSITE-ProRule" id="PRU01016"/>
    </source>
</evidence>
<dbReference type="PANTHER" id="PTHR10629:SF52">
    <property type="entry name" value="DNA (CYTOSINE-5)-METHYLTRANSFERASE 1"/>
    <property type="match status" value="1"/>
</dbReference>
<gene>
    <name evidence="7" type="ORF">EDM21_21650</name>
</gene>
<evidence type="ECO:0000313" key="8">
    <source>
        <dbReference type="Proteomes" id="UP000490800"/>
    </source>
</evidence>
<name>A0A7X3FM14_9BACL</name>
<dbReference type="AlphaFoldDB" id="A0A7X3FM14"/>
<evidence type="ECO:0000313" key="7">
    <source>
        <dbReference type="EMBL" id="MVP02088.1"/>
    </source>
</evidence>
<evidence type="ECO:0000256" key="2">
    <source>
        <dbReference type="ARBA" id="ARBA00022603"/>
    </source>
</evidence>
<dbReference type="GO" id="GO:0009307">
    <property type="term" value="P:DNA restriction-modification system"/>
    <property type="evidence" value="ECO:0007669"/>
    <property type="project" value="UniProtKB-KW"/>
</dbReference>
<dbReference type="Gene3D" id="3.40.50.150">
    <property type="entry name" value="Vaccinia Virus protein VP39"/>
    <property type="match status" value="1"/>
</dbReference>
<dbReference type="GO" id="GO:0003886">
    <property type="term" value="F:DNA (cytosine-5-)-methyltransferase activity"/>
    <property type="evidence" value="ECO:0007669"/>
    <property type="project" value="UniProtKB-EC"/>
</dbReference>
<proteinExistence type="inferred from homology"/>
<dbReference type="Pfam" id="PF00145">
    <property type="entry name" value="DNA_methylase"/>
    <property type="match status" value="1"/>
</dbReference>
<dbReference type="EC" id="2.1.1.37" evidence="1"/>
<organism evidence="7 8">
    <name type="scientific">Paenibacillus lutrae</name>
    <dbReference type="NCBI Taxonomy" id="2078573"/>
    <lineage>
        <taxon>Bacteria</taxon>
        <taxon>Bacillati</taxon>
        <taxon>Bacillota</taxon>
        <taxon>Bacilli</taxon>
        <taxon>Bacillales</taxon>
        <taxon>Paenibacillaceae</taxon>
        <taxon>Paenibacillus</taxon>
    </lineage>
</organism>
<dbReference type="InterPro" id="IPR001525">
    <property type="entry name" value="C5_MeTfrase"/>
</dbReference>
<keyword evidence="4 6" id="KW-0949">S-adenosyl-L-methionine</keyword>
<reference evidence="7 8" key="1">
    <citation type="journal article" date="2019" name="Microorganisms">
        <title>Paenibacillus lutrae sp. nov., A Chitinolytic Species Isolated from A River Otter in Castril Natural Park, Granada, Spain.</title>
        <authorList>
            <person name="Rodriguez M."/>
            <person name="Reina J.C."/>
            <person name="Bejar V."/>
            <person name="Llamas I."/>
        </authorList>
    </citation>
    <scope>NUCLEOTIDE SEQUENCE [LARGE SCALE GENOMIC DNA]</scope>
    <source>
        <strain evidence="7 8">N10</strain>
    </source>
</reference>
<dbReference type="GO" id="GO:0003677">
    <property type="term" value="F:DNA binding"/>
    <property type="evidence" value="ECO:0007669"/>
    <property type="project" value="TreeGrafter"/>
</dbReference>
<protein>
    <recommendedName>
        <fullName evidence="1">DNA (cytosine-5-)-methyltransferase</fullName>
        <ecNumber evidence="1">2.1.1.37</ecNumber>
    </recommendedName>
</protein>
<evidence type="ECO:0000256" key="3">
    <source>
        <dbReference type="ARBA" id="ARBA00022679"/>
    </source>
</evidence>
<comment type="caution">
    <text evidence="7">The sequence shown here is derived from an EMBL/GenBank/DDBJ whole genome shotgun (WGS) entry which is preliminary data.</text>
</comment>
<dbReference type="SUPFAM" id="SSF53335">
    <property type="entry name" value="S-adenosyl-L-methionine-dependent methyltransferases"/>
    <property type="match status" value="1"/>
</dbReference>
<dbReference type="PROSITE" id="PS51679">
    <property type="entry name" value="SAM_MT_C5"/>
    <property type="match status" value="1"/>
</dbReference>
<comment type="similarity">
    <text evidence="6">Belongs to the class I-like SAM-binding methyltransferase superfamily. C5-methyltransferase family.</text>
</comment>
<dbReference type="PANTHER" id="PTHR10629">
    <property type="entry name" value="CYTOSINE-SPECIFIC METHYLTRANSFERASE"/>
    <property type="match status" value="1"/>
</dbReference>
<dbReference type="EMBL" id="RHLK01000018">
    <property type="protein sequence ID" value="MVP02088.1"/>
    <property type="molecule type" value="Genomic_DNA"/>
</dbReference>
<evidence type="ECO:0000256" key="4">
    <source>
        <dbReference type="ARBA" id="ARBA00022691"/>
    </source>
</evidence>
<dbReference type="Proteomes" id="UP000490800">
    <property type="component" value="Unassembled WGS sequence"/>
</dbReference>
<accession>A0A7X3FM14</accession>